<dbReference type="InterPro" id="IPR001173">
    <property type="entry name" value="Glyco_trans_2-like"/>
</dbReference>
<proteinExistence type="predicted"/>
<dbReference type="Pfam" id="PF00535">
    <property type="entry name" value="Glycos_transf_2"/>
    <property type="match status" value="1"/>
</dbReference>
<gene>
    <name evidence="2" type="ORF">THIOM_001260</name>
</gene>
<comment type="caution">
    <text evidence="2">The sequence shown here is derived from an EMBL/GenBank/DDBJ whole genome shotgun (WGS) entry which is preliminary data.</text>
</comment>
<feature type="domain" description="Glycosyltransferase 2-like" evidence="1">
    <location>
        <begin position="2"/>
        <end position="119"/>
    </location>
</feature>
<dbReference type="GO" id="GO:0016740">
    <property type="term" value="F:transferase activity"/>
    <property type="evidence" value="ECO:0007669"/>
    <property type="project" value="UniProtKB-KW"/>
</dbReference>
<dbReference type="PANTHER" id="PTHR15046">
    <property type="entry name" value="GLYCO_TRANS_2-LIKE DOMAIN-CONTAINING PROTEIN"/>
    <property type="match status" value="1"/>
</dbReference>
<dbReference type="Proteomes" id="UP000076962">
    <property type="component" value="Unassembled WGS sequence"/>
</dbReference>
<reference evidence="2 3" key="1">
    <citation type="submission" date="2016-05" db="EMBL/GenBank/DDBJ databases">
        <title>Single-cell genome of chain-forming Candidatus Thiomargarita nelsonii and comparison to other large sulfur-oxidizing bacteria.</title>
        <authorList>
            <person name="Winkel M."/>
            <person name="Salman V."/>
            <person name="Woyke T."/>
            <person name="Schulz-Vogt H."/>
            <person name="Richter M."/>
            <person name="Flood B."/>
            <person name="Bailey J."/>
            <person name="Amann R."/>
            <person name="Mussmann M."/>
        </authorList>
    </citation>
    <scope>NUCLEOTIDE SEQUENCE [LARGE SCALE GENOMIC DNA]</scope>
    <source>
        <strain evidence="2 3">THI036</strain>
    </source>
</reference>
<keyword evidence="2" id="KW-0808">Transferase</keyword>
<sequence length="263" mass="31296">MVKSIRKYYDKIPIIVVDDSEKALSPIFPEISEYYHLPFDQGLSYGRNYALNKVKTKYVLICDDDMVFTKKTRLERMYQVLGKTDFSIVSCNLIDHKINSELRRGILRYEGTFEVENGMYKLFLGKNRGFKDRLPLYDIVRNFFMAKTEKIGEKPWDERLKVIEHEDFFLTMKEKNLLCTKLDDVFVCHYPRQTTKYQKYRRSRMDEFFEIFNRKYGVEKNLVVVGSLYSLMDNFIYLCQLDIFLLIKKVINKDLSISAAIIS</sequence>
<dbReference type="SUPFAM" id="SSF53448">
    <property type="entry name" value="Nucleotide-diphospho-sugar transferases"/>
    <property type="match status" value="1"/>
</dbReference>
<evidence type="ECO:0000259" key="1">
    <source>
        <dbReference type="Pfam" id="PF00535"/>
    </source>
</evidence>
<evidence type="ECO:0000313" key="2">
    <source>
        <dbReference type="EMBL" id="OAD22917.1"/>
    </source>
</evidence>
<dbReference type="EMBL" id="LUTY01000664">
    <property type="protein sequence ID" value="OAD22917.1"/>
    <property type="molecule type" value="Genomic_DNA"/>
</dbReference>
<dbReference type="InterPro" id="IPR029044">
    <property type="entry name" value="Nucleotide-diphossugar_trans"/>
</dbReference>
<evidence type="ECO:0000313" key="3">
    <source>
        <dbReference type="Proteomes" id="UP000076962"/>
    </source>
</evidence>
<organism evidence="2 3">
    <name type="scientific">Candidatus Thiomargarita nelsonii</name>
    <dbReference type="NCBI Taxonomy" id="1003181"/>
    <lineage>
        <taxon>Bacteria</taxon>
        <taxon>Pseudomonadati</taxon>
        <taxon>Pseudomonadota</taxon>
        <taxon>Gammaproteobacteria</taxon>
        <taxon>Thiotrichales</taxon>
        <taxon>Thiotrichaceae</taxon>
        <taxon>Thiomargarita</taxon>
    </lineage>
</organism>
<name>A0A176S4P6_9GAMM</name>
<protein>
    <submittedName>
        <fullName evidence="2">Beta-1,4-N-acetyl-galactosaminyl transferase 1</fullName>
    </submittedName>
</protein>
<accession>A0A176S4P6</accession>
<dbReference type="AlphaFoldDB" id="A0A176S4P6"/>
<dbReference type="Gene3D" id="3.90.550.10">
    <property type="entry name" value="Spore Coat Polysaccharide Biosynthesis Protein SpsA, Chain A"/>
    <property type="match status" value="1"/>
</dbReference>
<dbReference type="CDD" id="cd00761">
    <property type="entry name" value="Glyco_tranf_GTA_type"/>
    <property type="match status" value="1"/>
</dbReference>
<dbReference type="PANTHER" id="PTHR15046:SF3">
    <property type="entry name" value="BETA-1,4 N-ACETYLGALACTOSAMINYLTRANSFERASE 2-LIKE"/>
    <property type="match status" value="1"/>
</dbReference>
<keyword evidence="3" id="KW-1185">Reference proteome</keyword>